<dbReference type="Gene3D" id="3.40.50.150">
    <property type="entry name" value="Vaccinia Virus protein VP39"/>
    <property type="match status" value="1"/>
</dbReference>
<keyword evidence="4" id="KW-0963">Cytoplasm</keyword>
<evidence type="ECO:0000256" key="6">
    <source>
        <dbReference type="ARBA" id="ARBA00022679"/>
    </source>
</evidence>
<keyword evidence="5 11" id="KW-0489">Methyltransferase</keyword>
<gene>
    <name evidence="11" type="ORF">SCP_1501560</name>
</gene>
<feature type="region of interest" description="Disordered" evidence="10">
    <location>
        <begin position="219"/>
        <end position="245"/>
    </location>
</feature>
<keyword evidence="12" id="KW-1185">Reference proteome</keyword>
<name>A0A401H439_9APHY</name>
<feature type="region of interest" description="Disordered" evidence="10">
    <location>
        <begin position="1"/>
        <end position="36"/>
    </location>
</feature>
<comment type="caution">
    <text evidence="11">The sequence shown here is derived from an EMBL/GenBank/DDBJ whole genome shotgun (WGS) entry which is preliminary data.</text>
</comment>
<proteinExistence type="inferred from homology"/>
<keyword evidence="7" id="KW-0949">S-adenosyl-L-methionine</keyword>
<dbReference type="GO" id="GO:0005737">
    <property type="term" value="C:cytoplasm"/>
    <property type="evidence" value="ECO:0007669"/>
    <property type="project" value="UniProtKB-SubCell"/>
</dbReference>
<evidence type="ECO:0000256" key="4">
    <source>
        <dbReference type="ARBA" id="ARBA00022490"/>
    </source>
</evidence>
<comment type="similarity">
    <text evidence="9">Belongs to the methyltransferase superfamily. METTL18 family.</text>
</comment>
<dbReference type="InterPro" id="IPR019410">
    <property type="entry name" value="Methyltransf_16"/>
</dbReference>
<dbReference type="EMBL" id="BFAD01000015">
    <property type="protein sequence ID" value="GBE89149.1"/>
    <property type="molecule type" value="Genomic_DNA"/>
</dbReference>
<evidence type="ECO:0000256" key="8">
    <source>
        <dbReference type="ARBA" id="ARBA00023242"/>
    </source>
</evidence>
<dbReference type="PANTHER" id="PTHR14614">
    <property type="entry name" value="HEPATOCELLULAR CARCINOMA-ASSOCIATED ANTIGEN"/>
    <property type="match status" value="1"/>
</dbReference>
<dbReference type="GO" id="GO:0018064">
    <property type="term" value="F:protein-L-histidine N-tele-methyltransferase activity"/>
    <property type="evidence" value="ECO:0007669"/>
    <property type="project" value="UniProtKB-EC"/>
</dbReference>
<reference evidence="11 12" key="1">
    <citation type="journal article" date="2018" name="Sci. Rep.">
        <title>Genome sequence of the cauliflower mushroom Sparassis crispa (Hanabiratake) and its association with beneficial usage.</title>
        <authorList>
            <person name="Kiyama R."/>
            <person name="Furutani Y."/>
            <person name="Kawaguchi K."/>
            <person name="Nakanishi T."/>
        </authorList>
    </citation>
    <scope>NUCLEOTIDE SEQUENCE [LARGE SCALE GENOMIC DNA]</scope>
</reference>
<dbReference type="GO" id="GO:0005634">
    <property type="term" value="C:nucleus"/>
    <property type="evidence" value="ECO:0007669"/>
    <property type="project" value="UniProtKB-SubCell"/>
</dbReference>
<evidence type="ECO:0000256" key="3">
    <source>
        <dbReference type="ARBA" id="ARBA00012533"/>
    </source>
</evidence>
<evidence type="ECO:0000256" key="7">
    <source>
        <dbReference type="ARBA" id="ARBA00022691"/>
    </source>
</evidence>
<dbReference type="InParanoid" id="A0A401H439"/>
<evidence type="ECO:0000313" key="12">
    <source>
        <dbReference type="Proteomes" id="UP000287166"/>
    </source>
</evidence>
<protein>
    <recommendedName>
        <fullName evidence="3">protein-histidine N-methyltransferase</fullName>
        <ecNumber evidence="3">2.1.1.85</ecNumber>
    </recommendedName>
</protein>
<evidence type="ECO:0000256" key="10">
    <source>
        <dbReference type="SAM" id="MobiDB-lite"/>
    </source>
</evidence>
<keyword evidence="6 11" id="KW-0808">Transferase</keyword>
<sequence length="411" mass="44817">MFKFNFDVDDDLDTDAPVAEEPGSASLPEQSRGLEDVPEKRFAEHPLLDLLSVLPPVISYSPLAVPLSSHRQLALARRDLFDARFQLILLGDEDPAGYAGGASELEFLDAPSDLVPGVYEGGLKTWECSLDLVDCLDSMHGSDYANSLRGKRILELGCGTALPTLYLLHQLFSSQPTPERPETHVHLQDYNDLVLRLVTLPNVILAWYMSPASASYRSSALSSNSDPEADQDPHPPADPTQLGELPLTPALTGAFRASLQEHKISLRFFSGSWGTFDLQAAGGSYDIILTSETIYRTDSLPSLVDLMWRACGGAGPTVDKADVQHEESADARPLEDLVSAQLSISPSAQYHCLVAAKLVYFGVGGGVSEFVHAVEDAPLSTRRERGAVQTVWERKQGVSRRVMRVVWGTTQ</sequence>
<evidence type="ECO:0000256" key="5">
    <source>
        <dbReference type="ARBA" id="ARBA00022603"/>
    </source>
</evidence>
<dbReference type="FunCoup" id="A0A401H439">
    <property type="interactions" value="341"/>
</dbReference>
<dbReference type="RefSeq" id="XP_027620062.1">
    <property type="nucleotide sequence ID" value="XM_027764261.1"/>
</dbReference>
<dbReference type="InterPro" id="IPR029063">
    <property type="entry name" value="SAM-dependent_MTases_sf"/>
</dbReference>
<dbReference type="GeneID" id="38786066"/>
<dbReference type="STRING" id="139825.A0A401H439"/>
<organism evidence="11 12">
    <name type="scientific">Sparassis crispa</name>
    <dbReference type="NCBI Taxonomy" id="139825"/>
    <lineage>
        <taxon>Eukaryota</taxon>
        <taxon>Fungi</taxon>
        <taxon>Dikarya</taxon>
        <taxon>Basidiomycota</taxon>
        <taxon>Agaricomycotina</taxon>
        <taxon>Agaricomycetes</taxon>
        <taxon>Polyporales</taxon>
        <taxon>Sparassidaceae</taxon>
        <taxon>Sparassis</taxon>
    </lineage>
</organism>
<dbReference type="OrthoDB" id="1723750at2759"/>
<comment type="subcellular location">
    <subcellularLocation>
        <location evidence="2">Cytoplasm</location>
    </subcellularLocation>
    <subcellularLocation>
        <location evidence="1">Nucleus</location>
    </subcellularLocation>
</comment>
<dbReference type="EC" id="2.1.1.85" evidence="3"/>
<dbReference type="PANTHER" id="PTHR14614:SF39">
    <property type="entry name" value="HISTIDINE PROTEIN METHYLTRANSFERASE 1 HOMOLOG"/>
    <property type="match status" value="1"/>
</dbReference>
<accession>A0A401H439</accession>
<evidence type="ECO:0000256" key="2">
    <source>
        <dbReference type="ARBA" id="ARBA00004496"/>
    </source>
</evidence>
<keyword evidence="8" id="KW-0539">Nucleus</keyword>
<evidence type="ECO:0000313" key="11">
    <source>
        <dbReference type="EMBL" id="GBE89149.1"/>
    </source>
</evidence>
<dbReference type="AlphaFoldDB" id="A0A401H439"/>
<dbReference type="SUPFAM" id="SSF53335">
    <property type="entry name" value="S-adenosyl-L-methionine-dependent methyltransferases"/>
    <property type="match status" value="1"/>
</dbReference>
<evidence type="ECO:0000256" key="1">
    <source>
        <dbReference type="ARBA" id="ARBA00004123"/>
    </source>
</evidence>
<evidence type="ECO:0000256" key="9">
    <source>
        <dbReference type="ARBA" id="ARBA00038126"/>
    </source>
</evidence>
<dbReference type="GO" id="GO:0032259">
    <property type="term" value="P:methylation"/>
    <property type="evidence" value="ECO:0007669"/>
    <property type="project" value="UniProtKB-KW"/>
</dbReference>
<dbReference type="Proteomes" id="UP000287166">
    <property type="component" value="Unassembled WGS sequence"/>
</dbReference>